<dbReference type="AlphaFoldDB" id="A0A1E4SYM3"/>
<dbReference type="Proteomes" id="UP000094801">
    <property type="component" value="Unassembled WGS sequence"/>
</dbReference>
<keyword evidence="2" id="KW-1185">Reference proteome</keyword>
<evidence type="ECO:0000313" key="2">
    <source>
        <dbReference type="Proteomes" id="UP000094801"/>
    </source>
</evidence>
<evidence type="ECO:0000313" key="1">
    <source>
        <dbReference type="EMBL" id="ODV84615.1"/>
    </source>
</evidence>
<protein>
    <submittedName>
        <fullName evidence="1">Uncharacterized protein</fullName>
    </submittedName>
</protein>
<accession>A0A1E4SYM3</accession>
<name>A0A1E4SYM3_9ASCO</name>
<reference evidence="2" key="1">
    <citation type="submission" date="2016-04" db="EMBL/GenBank/DDBJ databases">
        <title>Comparative genomics of biotechnologically important yeasts.</title>
        <authorList>
            <consortium name="DOE Joint Genome Institute"/>
            <person name="Riley R."/>
            <person name="Haridas S."/>
            <person name="Wolfe K.H."/>
            <person name="Lopes M.R."/>
            <person name="Hittinger C.T."/>
            <person name="Goker M."/>
            <person name="Salamov A."/>
            <person name="Wisecaver J."/>
            <person name="Long T.M."/>
            <person name="Aerts A.L."/>
            <person name="Barry K."/>
            <person name="Choi C."/>
            <person name="Clum A."/>
            <person name="Coughlan A.Y."/>
            <person name="Deshpande S."/>
            <person name="Douglass A.P."/>
            <person name="Hanson S.J."/>
            <person name="Klenk H.-P."/>
            <person name="Labutti K."/>
            <person name="Lapidus A."/>
            <person name="Lindquist E."/>
            <person name="Lipzen A."/>
            <person name="Meier-Kolthoff J.P."/>
            <person name="Ohm R.A."/>
            <person name="Otillar R.P."/>
            <person name="Pangilinan J."/>
            <person name="Peng Y."/>
            <person name="Rokas A."/>
            <person name="Rosa C.A."/>
            <person name="Scheuner C."/>
            <person name="Sibirny A.A."/>
            <person name="Slot J.C."/>
            <person name="Stielow J.B."/>
            <person name="Sun H."/>
            <person name="Kurtzman C.P."/>
            <person name="Blackwell M."/>
            <person name="Grigoriev I.V."/>
            <person name="Jeffries T.W."/>
        </authorList>
    </citation>
    <scope>NUCLEOTIDE SEQUENCE [LARGE SCALE GENOMIC DNA]</scope>
    <source>
        <strain evidence="2">NRRL YB-2248</strain>
    </source>
</reference>
<proteinExistence type="predicted"/>
<organism evidence="1 2">
    <name type="scientific">[Candida] arabinofermentans NRRL YB-2248</name>
    <dbReference type="NCBI Taxonomy" id="983967"/>
    <lineage>
        <taxon>Eukaryota</taxon>
        <taxon>Fungi</taxon>
        <taxon>Dikarya</taxon>
        <taxon>Ascomycota</taxon>
        <taxon>Saccharomycotina</taxon>
        <taxon>Pichiomycetes</taxon>
        <taxon>Pichiales</taxon>
        <taxon>Pichiaceae</taxon>
        <taxon>Ogataea</taxon>
        <taxon>Ogataea/Candida clade</taxon>
    </lineage>
</organism>
<gene>
    <name evidence="1" type="ORF">CANARDRAFT_29142</name>
</gene>
<dbReference type="EMBL" id="KV453856">
    <property type="protein sequence ID" value="ODV84615.1"/>
    <property type="molecule type" value="Genomic_DNA"/>
</dbReference>
<sequence length="208" mass="23440">MVDCYLVRSNLNVSPCEKNATCKSMNLQKQQYVDALTKIGSNRPDDIGSKIDSVETIEDLDKLIQTTSLSKHSELYERKPPSTSAESLPFLKSLKIALEDTDKLQDTNISLKLDLQLLGYVHTKVYMQINSAIQKHFSKPDELSEDDEIKYCDMIGLQLEFIKYCENLIGWFCVVEKTITDELAARGVVGEETTELKDYSAAAQLKSS</sequence>